<sequence length="109" mass="12457">MKVKRFLVFPFYARQGQDADRDEISAILGIIHYAVKTPAEYFFKFKPLLKDSGVKKILDSSRNVDGILCQIAEKDAGFGINDLIEGNDSQSNFFFIFNNLLHGFVELQY</sequence>
<dbReference type="AlphaFoldDB" id="A0AAT9H6J8"/>
<protein>
    <submittedName>
        <fullName evidence="1">Uncharacterized protein</fullName>
    </submittedName>
</protein>
<gene>
    <name evidence="1" type="ORF">CFS9_37650</name>
</gene>
<proteinExistence type="predicted"/>
<evidence type="ECO:0000313" key="1">
    <source>
        <dbReference type="EMBL" id="BFM45124.1"/>
    </source>
</evidence>
<accession>A0AAT9H6J8</accession>
<dbReference type="EMBL" id="AP031573">
    <property type="protein sequence ID" value="BFM45124.1"/>
    <property type="molecule type" value="Genomic_DNA"/>
</dbReference>
<name>A0AAT9H6J8_9FLAO</name>
<reference evidence="1" key="1">
    <citation type="submission" date="2024-05" db="EMBL/GenBank/DDBJ databases">
        <title>Whole-Genome Sequence of CFS9, a Potential Fish Probiotic Isolated from the Body Surface of Silurus asotus.</title>
        <authorList>
            <person name="Kojima M."/>
            <person name="Tobioka K."/>
            <person name="Yokota K."/>
            <person name="Nakatani H."/>
            <person name="Hori K."/>
            <person name="Tamaru Y."/>
            <person name="Okazaki F."/>
        </authorList>
    </citation>
    <scope>NUCLEOTIDE SEQUENCE</scope>
    <source>
        <strain evidence="1">CFS9</strain>
    </source>
</reference>
<organism evidence="1">
    <name type="scientific">Flavobacterium sp. CFS9</name>
    <dbReference type="NCBI Taxonomy" id="3143118"/>
    <lineage>
        <taxon>Bacteria</taxon>
        <taxon>Pseudomonadati</taxon>
        <taxon>Bacteroidota</taxon>
        <taxon>Flavobacteriia</taxon>
        <taxon>Flavobacteriales</taxon>
        <taxon>Flavobacteriaceae</taxon>
        <taxon>Flavobacterium</taxon>
    </lineage>
</organism>